<name>A0A399CWS7_9BACT</name>
<reference evidence="1 2" key="1">
    <citation type="journal article" date="2015" name="Int. J. Syst. Evol. Microbiol.">
        <title>Mariniphaga sediminis sp. nov., isolated from coastal sediment.</title>
        <authorList>
            <person name="Wang F.Q."/>
            <person name="Shen Q.Y."/>
            <person name="Chen G.J."/>
            <person name="Du Z.J."/>
        </authorList>
    </citation>
    <scope>NUCLEOTIDE SEQUENCE [LARGE SCALE GENOMIC DNA]</scope>
    <source>
        <strain evidence="1 2">SY21</strain>
    </source>
</reference>
<sequence length="108" mass="12141">MLFVTSVSYCLAEDLGVIPTPRKVEFTREYFQLVKLPLIRTGHGGGDMHLLDKIFKNPNIFDLYKHLAGTRDGAMSILVGTAAWKSIEEQRLVKISELKDIPVNPNRG</sequence>
<evidence type="ECO:0000313" key="2">
    <source>
        <dbReference type="Proteomes" id="UP000266441"/>
    </source>
</evidence>
<accession>A0A399CWS7</accession>
<keyword evidence="2" id="KW-1185">Reference proteome</keyword>
<proteinExistence type="predicted"/>
<dbReference type="EMBL" id="QWET01000015">
    <property type="protein sequence ID" value="RIH63919.1"/>
    <property type="molecule type" value="Genomic_DNA"/>
</dbReference>
<organism evidence="1 2">
    <name type="scientific">Mariniphaga sediminis</name>
    <dbReference type="NCBI Taxonomy" id="1628158"/>
    <lineage>
        <taxon>Bacteria</taxon>
        <taxon>Pseudomonadati</taxon>
        <taxon>Bacteroidota</taxon>
        <taxon>Bacteroidia</taxon>
        <taxon>Marinilabiliales</taxon>
        <taxon>Prolixibacteraceae</taxon>
        <taxon>Mariniphaga</taxon>
    </lineage>
</organism>
<evidence type="ECO:0000313" key="1">
    <source>
        <dbReference type="EMBL" id="RIH63919.1"/>
    </source>
</evidence>
<protein>
    <submittedName>
        <fullName evidence="1">Uncharacterized protein</fullName>
    </submittedName>
</protein>
<dbReference type="Proteomes" id="UP000266441">
    <property type="component" value="Unassembled WGS sequence"/>
</dbReference>
<gene>
    <name evidence="1" type="ORF">D1164_17425</name>
</gene>
<dbReference type="AlphaFoldDB" id="A0A399CWS7"/>
<comment type="caution">
    <text evidence="1">The sequence shown here is derived from an EMBL/GenBank/DDBJ whole genome shotgun (WGS) entry which is preliminary data.</text>
</comment>